<dbReference type="GO" id="GO:0005525">
    <property type="term" value="F:GTP binding"/>
    <property type="evidence" value="ECO:0007669"/>
    <property type="project" value="UniProtKB-KW"/>
</dbReference>
<evidence type="ECO:0000256" key="4">
    <source>
        <dbReference type="ARBA" id="ARBA00023134"/>
    </source>
</evidence>
<dbReference type="Gene3D" id="3.40.50.1240">
    <property type="entry name" value="Phosphoglycerate mutase-like"/>
    <property type="match status" value="1"/>
</dbReference>
<dbReference type="EMBL" id="JBBHLL010000207">
    <property type="protein sequence ID" value="KAK7809988.1"/>
    <property type="molecule type" value="Genomic_DNA"/>
</dbReference>
<dbReference type="PANTHER" id="PTHR32341:SF15">
    <property type="entry name" value="INTERFERON-GAMMA-INDUCIBLE GTPASE 10-RELATED"/>
    <property type="match status" value="1"/>
</dbReference>
<keyword evidence="2" id="KW-0547">Nucleotide-binding</keyword>
<evidence type="ECO:0000313" key="8">
    <source>
        <dbReference type="Proteomes" id="UP001488838"/>
    </source>
</evidence>
<evidence type="ECO:0000256" key="1">
    <source>
        <dbReference type="ARBA" id="ARBA00005429"/>
    </source>
</evidence>
<dbReference type="Pfam" id="PF05049">
    <property type="entry name" value="IIGP"/>
    <property type="match status" value="2"/>
</dbReference>
<dbReference type="GO" id="GO:0035458">
    <property type="term" value="P:cellular response to interferon-beta"/>
    <property type="evidence" value="ECO:0007669"/>
    <property type="project" value="TreeGrafter"/>
</dbReference>
<feature type="region of interest" description="Disordered" evidence="5">
    <location>
        <begin position="48"/>
        <end position="67"/>
    </location>
</feature>
<dbReference type="InterPro" id="IPR051515">
    <property type="entry name" value="IRG"/>
</dbReference>
<keyword evidence="3" id="KW-0378">Hydrolase</keyword>
<evidence type="ECO:0000313" key="7">
    <source>
        <dbReference type="EMBL" id="KAK7809988.1"/>
    </source>
</evidence>
<sequence>MELNLPTGIPIVYELDKNLKPVKPMQFLGDEETVRKAVEAYHQLLSVMGQTSSSTPPQKEEPDLTSSLDTNLHNFKMETKIMSQELITLIGSYLEDGNLRGAVSAISDALSDIEKAPLSIAVMGETGAGKSSLINALQGVGPDEEGAAASTGVTCTTTERTAYPYSKVPSVTLWDLPGIGSTAFQPHDYLKKIKFEEYDFFIIVSSGRFKHNDAELAKAIVQVKRRFYFVRTHTDHDLMVQKQCSPQRFNRENTLKQIRNSISSILKEVTQQEPPVFLVSNFDVSDFDFPKLEDTLLRELPAQKRHIFMLTLSVVTQSAVDQKRDTLKQEVWKESVMPRAWITISFKGLTKNDIAMLEETLNLYRSSFGLDEASLENIAEDLHVALEELKENIKSPHLFSDEEGKSLTDKLSEYISHSYFSKTLHLHNFSIDTVANDVKILLSKEELFTGKHLLLGTAACKPSRPSPSTAQLLASSFENFFKNFKKESKILSEETITLIESHLENKNLSGAVSAISNALRNIDRAPLNIAVTGETGAGKSSFINALRGVWDEEEGAAPTGVVETTMERTPYPHPKLPMVTIWDLPGIGSTSFPPQNYLTEMKFGEYDFFVIISATRFKDTDAHLAKAIAKMNTKFYFVRTKIDQDVSNEQKSKPKIFNRDSVLKKIRGDCSRHLQETLSSESPVFLVSNFDVSDFDFPELETTLLSELPAHKRHIFMLSLHSVTETAIDRKRDFLKQKIWLEALKAGAWATIPFGGLVLDKIQKVEETLDLYRSYFGLDDASLENIAKDFHVSVNEIKAHLKSLRLLTRTNDMSLEEKLWKYIEYVSSVTGGPLATGIYFRKTFYLKNLFIDTVASDAKTLLNKEEFLSEKLTDPPEYWEAAMEL</sequence>
<feature type="compositionally biased region" description="Polar residues" evidence="5">
    <location>
        <begin position="48"/>
        <end position="57"/>
    </location>
</feature>
<feature type="domain" description="IRG-type G" evidence="6">
    <location>
        <begin position="525"/>
        <end position="707"/>
    </location>
</feature>
<dbReference type="InterPro" id="IPR027417">
    <property type="entry name" value="P-loop_NTPase"/>
</dbReference>
<dbReference type="PROSITE" id="PS51716">
    <property type="entry name" value="G_IRG"/>
    <property type="match status" value="2"/>
</dbReference>
<dbReference type="AlphaFoldDB" id="A0AAW0I6C4"/>
<dbReference type="PANTHER" id="PTHR32341">
    <property type="entry name" value="INTERFERON-INDUCIBLE GTPASE"/>
    <property type="match status" value="1"/>
</dbReference>
<comment type="similarity">
    <text evidence="1">Belongs to the TRAFAC class dynamin-like GTPase superfamily. IRG family.</text>
</comment>
<accession>A0AAW0I6C4</accession>
<dbReference type="InterPro" id="IPR030385">
    <property type="entry name" value="G_IRG_dom"/>
</dbReference>
<dbReference type="InterPro" id="IPR007743">
    <property type="entry name" value="Immunity-related_GTPase-like"/>
</dbReference>
<protein>
    <recommendedName>
        <fullName evidence="6">IRG-type G domain-containing protein</fullName>
    </recommendedName>
</protein>
<dbReference type="Proteomes" id="UP001488838">
    <property type="component" value="Unassembled WGS sequence"/>
</dbReference>
<dbReference type="Gene3D" id="3.40.50.300">
    <property type="entry name" value="P-loop containing nucleotide triphosphate hydrolases"/>
    <property type="match status" value="2"/>
</dbReference>
<dbReference type="GO" id="GO:0003924">
    <property type="term" value="F:GTPase activity"/>
    <property type="evidence" value="ECO:0007669"/>
    <property type="project" value="TreeGrafter"/>
</dbReference>
<keyword evidence="4" id="KW-0342">GTP-binding</keyword>
<dbReference type="CDD" id="cd04104">
    <property type="entry name" value="p47_IIGP_like"/>
    <property type="match status" value="2"/>
</dbReference>
<dbReference type="FunFam" id="3.40.50.300:FF:000541">
    <property type="entry name" value="Immunity related GTPase M"/>
    <property type="match status" value="2"/>
</dbReference>
<organism evidence="7 8">
    <name type="scientific">Myodes glareolus</name>
    <name type="common">Bank vole</name>
    <name type="synonym">Clethrionomys glareolus</name>
    <dbReference type="NCBI Taxonomy" id="447135"/>
    <lineage>
        <taxon>Eukaryota</taxon>
        <taxon>Metazoa</taxon>
        <taxon>Chordata</taxon>
        <taxon>Craniata</taxon>
        <taxon>Vertebrata</taxon>
        <taxon>Euteleostomi</taxon>
        <taxon>Mammalia</taxon>
        <taxon>Eutheria</taxon>
        <taxon>Euarchontoglires</taxon>
        <taxon>Glires</taxon>
        <taxon>Rodentia</taxon>
        <taxon>Myomorpha</taxon>
        <taxon>Muroidea</taxon>
        <taxon>Cricetidae</taxon>
        <taxon>Arvicolinae</taxon>
        <taxon>Myodes</taxon>
    </lineage>
</organism>
<comment type="caution">
    <text evidence="7">The sequence shown here is derived from an EMBL/GenBank/DDBJ whole genome shotgun (WGS) entry which is preliminary data.</text>
</comment>
<dbReference type="GO" id="GO:0005789">
    <property type="term" value="C:endoplasmic reticulum membrane"/>
    <property type="evidence" value="ECO:0007669"/>
    <property type="project" value="TreeGrafter"/>
</dbReference>
<dbReference type="InterPro" id="IPR029033">
    <property type="entry name" value="His_PPase_superfam"/>
</dbReference>
<evidence type="ECO:0000259" key="6">
    <source>
        <dbReference type="PROSITE" id="PS51716"/>
    </source>
</evidence>
<dbReference type="SUPFAM" id="SSF52540">
    <property type="entry name" value="P-loop containing nucleoside triphosphate hydrolases"/>
    <property type="match status" value="2"/>
</dbReference>
<proteinExistence type="inferred from homology"/>
<gene>
    <name evidence="7" type="ORF">U0070_015725</name>
</gene>
<name>A0AAW0I6C4_MYOGA</name>
<evidence type="ECO:0000256" key="3">
    <source>
        <dbReference type="ARBA" id="ARBA00022801"/>
    </source>
</evidence>
<feature type="domain" description="IRG-type G" evidence="6">
    <location>
        <begin position="116"/>
        <end position="299"/>
    </location>
</feature>
<reference evidence="7 8" key="1">
    <citation type="journal article" date="2023" name="bioRxiv">
        <title>Conserved and derived expression patterns and positive selection on dental genes reveal complex evolutionary context of ever-growing rodent molars.</title>
        <authorList>
            <person name="Calamari Z.T."/>
            <person name="Song A."/>
            <person name="Cohen E."/>
            <person name="Akter M."/>
            <person name="Roy R.D."/>
            <person name="Hallikas O."/>
            <person name="Christensen M.M."/>
            <person name="Li P."/>
            <person name="Marangoni P."/>
            <person name="Jernvall J."/>
            <person name="Klein O.D."/>
        </authorList>
    </citation>
    <scope>NUCLEOTIDE SEQUENCE [LARGE SCALE GENOMIC DNA]</scope>
    <source>
        <strain evidence="7">V071</strain>
    </source>
</reference>
<keyword evidence="8" id="KW-1185">Reference proteome</keyword>
<dbReference type="GO" id="GO:0000045">
    <property type="term" value="P:autophagosome assembly"/>
    <property type="evidence" value="ECO:0007669"/>
    <property type="project" value="TreeGrafter"/>
</dbReference>
<evidence type="ECO:0000256" key="2">
    <source>
        <dbReference type="ARBA" id="ARBA00022741"/>
    </source>
</evidence>
<evidence type="ECO:0000256" key="5">
    <source>
        <dbReference type="SAM" id="MobiDB-lite"/>
    </source>
</evidence>
<dbReference type="GO" id="GO:0045087">
    <property type="term" value="P:innate immune response"/>
    <property type="evidence" value="ECO:0007669"/>
    <property type="project" value="TreeGrafter"/>
</dbReference>